<dbReference type="CDD" id="cd07043">
    <property type="entry name" value="STAS_anti-anti-sigma_factors"/>
    <property type="match status" value="1"/>
</dbReference>
<dbReference type="Gene3D" id="3.30.750.24">
    <property type="entry name" value="STAS domain"/>
    <property type="match status" value="1"/>
</dbReference>
<evidence type="ECO:0000256" key="1">
    <source>
        <dbReference type="RuleBase" id="RU362044"/>
    </source>
</evidence>
<dbReference type="InterPro" id="IPR003453">
    <property type="entry name" value="ABC_MlaE_roteobac"/>
</dbReference>
<dbReference type="InterPro" id="IPR030802">
    <property type="entry name" value="Permease_MalE"/>
</dbReference>
<dbReference type="InterPro" id="IPR002645">
    <property type="entry name" value="STAS_dom"/>
</dbReference>
<proteinExistence type="inferred from homology"/>
<dbReference type="PROSITE" id="PS50801">
    <property type="entry name" value="STAS"/>
    <property type="match status" value="1"/>
</dbReference>
<reference evidence="3" key="1">
    <citation type="journal article" date="2020" name="mSystems">
        <title>Genome- and Community-Level Interaction Insights into Carbon Utilization and Element Cycling Functions of Hydrothermarchaeota in Hydrothermal Sediment.</title>
        <authorList>
            <person name="Zhou Z."/>
            <person name="Liu Y."/>
            <person name="Xu W."/>
            <person name="Pan J."/>
            <person name="Luo Z.H."/>
            <person name="Li M."/>
        </authorList>
    </citation>
    <scope>NUCLEOTIDE SEQUENCE [LARGE SCALE GENOMIC DNA]</scope>
    <source>
        <strain evidence="3">SpSt-853</strain>
    </source>
</reference>
<evidence type="ECO:0000313" key="3">
    <source>
        <dbReference type="EMBL" id="HGZ12190.1"/>
    </source>
</evidence>
<dbReference type="PANTHER" id="PTHR30188:SF3">
    <property type="entry name" value="ABC TRANSPORTER PERMEASE"/>
    <property type="match status" value="1"/>
</dbReference>
<gene>
    <name evidence="3" type="ORF">ENW48_08225</name>
</gene>
<keyword evidence="1" id="KW-0472">Membrane</keyword>
<feature type="transmembrane region" description="Helical" evidence="1">
    <location>
        <begin position="214"/>
        <end position="240"/>
    </location>
</feature>
<keyword evidence="1" id="KW-1133">Transmembrane helix</keyword>
<feature type="transmembrane region" description="Helical" evidence="1">
    <location>
        <begin position="325"/>
        <end position="346"/>
    </location>
</feature>
<dbReference type="GO" id="GO:0005548">
    <property type="term" value="F:phospholipid transporter activity"/>
    <property type="evidence" value="ECO:0007669"/>
    <property type="project" value="TreeGrafter"/>
</dbReference>
<dbReference type="InterPro" id="IPR036513">
    <property type="entry name" value="STAS_dom_sf"/>
</dbReference>
<dbReference type="AlphaFoldDB" id="A0A7C5AM70"/>
<feature type="transmembrane region" description="Helical" evidence="1">
    <location>
        <begin position="261"/>
        <end position="285"/>
    </location>
</feature>
<organism evidence="3">
    <name type="scientific">Desulfobacca acetoxidans</name>
    <dbReference type="NCBI Taxonomy" id="60893"/>
    <lineage>
        <taxon>Bacteria</taxon>
        <taxon>Pseudomonadati</taxon>
        <taxon>Thermodesulfobacteriota</taxon>
        <taxon>Desulfobaccia</taxon>
        <taxon>Desulfobaccales</taxon>
        <taxon>Desulfobaccaceae</taxon>
        <taxon>Desulfobacca</taxon>
    </lineage>
</organism>
<dbReference type="GO" id="GO:0043190">
    <property type="term" value="C:ATP-binding cassette (ABC) transporter complex"/>
    <property type="evidence" value="ECO:0007669"/>
    <property type="project" value="InterPro"/>
</dbReference>
<feature type="transmembrane region" description="Helical" evidence="1">
    <location>
        <begin position="291"/>
        <end position="313"/>
    </location>
</feature>
<comment type="caution">
    <text evidence="3">The sequence shown here is derived from an EMBL/GenBank/DDBJ whole genome shotgun (WGS) entry which is preliminary data.</text>
</comment>
<dbReference type="Pfam" id="PF01740">
    <property type="entry name" value="STAS"/>
    <property type="match status" value="1"/>
</dbReference>
<dbReference type="SUPFAM" id="SSF52091">
    <property type="entry name" value="SpoIIaa-like"/>
    <property type="match status" value="1"/>
</dbReference>
<keyword evidence="1" id="KW-0812">Transmembrane</keyword>
<dbReference type="PANTHER" id="PTHR30188">
    <property type="entry name" value="ABC TRANSPORTER PERMEASE PROTEIN-RELATED"/>
    <property type="match status" value="1"/>
</dbReference>
<evidence type="ECO:0000259" key="2">
    <source>
        <dbReference type="PROSITE" id="PS50801"/>
    </source>
</evidence>
<sequence>MEPDAMARDKGKAGEAWEYAVQVTEERPGSLLLALKGRLSLEHSQALNQELQQVWTRGRVDQVLVNLKWVEYLDSAGALILLNLSNQARERGVVFKLAEVPPRVQEILDLMDPEALTRPTLRPAPQAPGLWAQMTQGVMNVARDLVELLIFVGDLVFALGRAALHPRRVRWEEVLVTMKRAGLDGVPILGLMSLLLGMVIAFMSALQLKQLGATIYVASLVGIAMVKELGPILTAILVAGRSGSAFAAEIGTMKVNEEVDALLVMGFDPMGFLAVPKVLAAAVVVPVLTVYATFAGILGGLFIGVTLLDLTAYTFVNEVRGVMKLFDISTSLIKAVVFGVVVAGIGCQRGFTVTGGAEGVGLKTTSAVVASLFLIIIIDAAFAIVLHYIR</sequence>
<comment type="similarity">
    <text evidence="1">Belongs to the MlaE permease family.</text>
</comment>
<feature type="transmembrane region" description="Helical" evidence="1">
    <location>
        <begin position="185"/>
        <end position="208"/>
    </location>
</feature>
<feature type="transmembrane region" description="Helical" evidence="1">
    <location>
        <begin position="366"/>
        <end position="389"/>
    </location>
</feature>
<dbReference type="Pfam" id="PF02405">
    <property type="entry name" value="MlaE"/>
    <property type="match status" value="1"/>
</dbReference>
<name>A0A7C5AM70_9BACT</name>
<protein>
    <submittedName>
        <fullName evidence="3">MlaE family lipid ABC transporter permease subunit</fullName>
    </submittedName>
</protein>
<dbReference type="EMBL" id="DTKJ01000056">
    <property type="protein sequence ID" value="HGZ12190.1"/>
    <property type="molecule type" value="Genomic_DNA"/>
</dbReference>
<feature type="domain" description="STAS" evidence="2">
    <location>
        <begin position="20"/>
        <end position="109"/>
    </location>
</feature>
<accession>A0A7C5AM70</accession>
<dbReference type="NCBIfam" id="TIGR00056">
    <property type="entry name" value="MlaE family lipid ABC transporter permease subunit"/>
    <property type="match status" value="1"/>
</dbReference>